<organism evidence="1 2">
    <name type="scientific">Novosphingobium cyanobacteriorum</name>
    <dbReference type="NCBI Taxonomy" id="3024215"/>
    <lineage>
        <taxon>Bacteria</taxon>
        <taxon>Pseudomonadati</taxon>
        <taxon>Pseudomonadota</taxon>
        <taxon>Alphaproteobacteria</taxon>
        <taxon>Sphingomonadales</taxon>
        <taxon>Sphingomonadaceae</taxon>
        <taxon>Novosphingobium</taxon>
    </lineage>
</organism>
<proteinExistence type="predicted"/>
<dbReference type="RefSeq" id="WP_277277905.1">
    <property type="nucleotide sequence ID" value="NZ_JAROCY010000010.1"/>
</dbReference>
<evidence type="ECO:0008006" key="3">
    <source>
        <dbReference type="Google" id="ProtNLM"/>
    </source>
</evidence>
<comment type="caution">
    <text evidence="1">The sequence shown here is derived from an EMBL/GenBank/DDBJ whole genome shotgun (WGS) entry which is preliminary data.</text>
</comment>
<sequence>MDHEFSKAQVLREVRHPRIVRAQLGGLRGSGQNLRDFVIRNVSEHGLGGSCKGPAPVRGERIVVVLPGGREITGEVRWFRDHAFGMRLDEPFDIAMLSQALQQQAHVSRVNGEWHVESRHRVVNPQVDPSRIRRV</sequence>
<keyword evidence="2" id="KW-1185">Reference proteome</keyword>
<reference evidence="1 2" key="1">
    <citation type="submission" date="2023-03" db="EMBL/GenBank/DDBJ databases">
        <title>Novosphingobium cyanobacteriorum sp. nov., isolated from a eutrophic reservoir during the Microcystis bloom period.</title>
        <authorList>
            <person name="Kang M."/>
            <person name="Le V."/>
            <person name="Ko S.-R."/>
            <person name="Lee S.-A."/>
            <person name="Ahn C.-Y."/>
        </authorList>
    </citation>
    <scope>NUCLEOTIDE SEQUENCE [LARGE SCALE GENOMIC DNA]</scope>
    <source>
        <strain evidence="1 2">HBC54</strain>
    </source>
</reference>
<dbReference type="Proteomes" id="UP001222770">
    <property type="component" value="Unassembled WGS sequence"/>
</dbReference>
<accession>A0ABT6CIT7</accession>
<dbReference type="EMBL" id="JAROCY010000010">
    <property type="protein sequence ID" value="MDF8333831.1"/>
    <property type="molecule type" value="Genomic_DNA"/>
</dbReference>
<gene>
    <name evidence="1" type="ORF">POM99_11515</name>
</gene>
<evidence type="ECO:0000313" key="2">
    <source>
        <dbReference type="Proteomes" id="UP001222770"/>
    </source>
</evidence>
<name>A0ABT6CIT7_9SPHN</name>
<protein>
    <recommendedName>
        <fullName evidence="3">PilZ domain-containing protein</fullName>
    </recommendedName>
</protein>
<evidence type="ECO:0000313" key="1">
    <source>
        <dbReference type="EMBL" id="MDF8333831.1"/>
    </source>
</evidence>